<organism evidence="1 2">
    <name type="scientific">Microbacterium ginsengisoli</name>
    <dbReference type="NCBI Taxonomy" id="400772"/>
    <lineage>
        <taxon>Bacteria</taxon>
        <taxon>Bacillati</taxon>
        <taxon>Actinomycetota</taxon>
        <taxon>Actinomycetes</taxon>
        <taxon>Micrococcales</taxon>
        <taxon>Microbacteriaceae</taxon>
        <taxon>Microbacterium</taxon>
    </lineage>
</organism>
<name>A0A3C1K8T9_9MICO</name>
<sequence>GVLLHPPTIRAHELADAGHADDYVAGLEALFGIVPAAEATAIDDEAKLA</sequence>
<proteinExistence type="predicted"/>
<dbReference type="EMBL" id="DMNG01000006">
    <property type="protein sequence ID" value="HAN23052.1"/>
    <property type="molecule type" value="Genomic_DNA"/>
</dbReference>
<accession>A0A3C1K8T9</accession>
<dbReference type="Proteomes" id="UP000257479">
    <property type="component" value="Unassembled WGS sequence"/>
</dbReference>
<gene>
    <name evidence="1" type="ORF">DCP95_00565</name>
</gene>
<feature type="non-terminal residue" evidence="1">
    <location>
        <position position="1"/>
    </location>
</feature>
<evidence type="ECO:0000313" key="1">
    <source>
        <dbReference type="EMBL" id="HAN23052.1"/>
    </source>
</evidence>
<evidence type="ECO:0000313" key="2">
    <source>
        <dbReference type="Proteomes" id="UP000257479"/>
    </source>
</evidence>
<protein>
    <submittedName>
        <fullName evidence="1">Glutamyl-tRNA reductase</fullName>
    </submittedName>
</protein>
<dbReference type="AlphaFoldDB" id="A0A3C1K8T9"/>
<reference evidence="1 2" key="1">
    <citation type="journal article" date="2018" name="Nat. Biotechnol.">
        <title>A standardized bacterial taxonomy based on genome phylogeny substantially revises the tree of life.</title>
        <authorList>
            <person name="Parks D.H."/>
            <person name="Chuvochina M."/>
            <person name="Waite D.W."/>
            <person name="Rinke C."/>
            <person name="Skarshewski A."/>
            <person name="Chaumeil P.A."/>
            <person name="Hugenholtz P."/>
        </authorList>
    </citation>
    <scope>NUCLEOTIDE SEQUENCE [LARGE SCALE GENOMIC DNA]</scope>
    <source>
        <strain evidence="1">UBA9152</strain>
    </source>
</reference>
<comment type="caution">
    <text evidence="1">The sequence shown here is derived from an EMBL/GenBank/DDBJ whole genome shotgun (WGS) entry which is preliminary data.</text>
</comment>